<evidence type="ECO:0000256" key="7">
    <source>
        <dbReference type="ARBA" id="ARBA00022741"/>
    </source>
</evidence>
<keyword evidence="14" id="KW-0675">Receptor</keyword>
<dbReference type="Proteomes" id="UP001470230">
    <property type="component" value="Unassembled WGS sequence"/>
</dbReference>
<feature type="coiled-coil region" evidence="16">
    <location>
        <begin position="179"/>
        <end position="256"/>
    </location>
</feature>
<evidence type="ECO:0000313" key="18">
    <source>
        <dbReference type="EMBL" id="KAK8895440.1"/>
    </source>
</evidence>
<proteinExistence type="predicted"/>
<dbReference type="Pfam" id="PF12810">
    <property type="entry name" value="ALK_LTK_GRD"/>
    <property type="match status" value="1"/>
</dbReference>
<evidence type="ECO:0000256" key="14">
    <source>
        <dbReference type="ARBA" id="ARBA00023170"/>
    </source>
</evidence>
<evidence type="ECO:0000256" key="8">
    <source>
        <dbReference type="ARBA" id="ARBA00022777"/>
    </source>
</evidence>
<keyword evidence="6" id="KW-0732">Signal</keyword>
<keyword evidence="12" id="KW-0829">Tyrosine-protein kinase</keyword>
<keyword evidence="13" id="KW-1015">Disulfide bond</keyword>
<keyword evidence="4" id="KW-0808">Transferase</keyword>
<evidence type="ECO:0000256" key="6">
    <source>
        <dbReference type="ARBA" id="ARBA00022729"/>
    </source>
</evidence>
<accession>A0ABR2KWG4</accession>
<comment type="caution">
    <text evidence="18">The sequence shown here is derived from an EMBL/GenBank/DDBJ whole genome shotgun (WGS) entry which is preliminary data.</text>
</comment>
<dbReference type="Gene3D" id="2.60.40.1080">
    <property type="match status" value="1"/>
</dbReference>
<organism evidence="18 19">
    <name type="scientific">Tritrichomonas musculus</name>
    <dbReference type="NCBI Taxonomy" id="1915356"/>
    <lineage>
        <taxon>Eukaryota</taxon>
        <taxon>Metamonada</taxon>
        <taxon>Parabasalia</taxon>
        <taxon>Tritrichomonadida</taxon>
        <taxon>Tritrichomonadidae</taxon>
        <taxon>Tritrichomonas</taxon>
    </lineage>
</organism>
<dbReference type="EC" id="2.7.10.1" evidence="2"/>
<comment type="subcellular location">
    <subcellularLocation>
        <location evidence="1">Cell membrane</location>
        <topology evidence="1">Single-pass type I membrane protein</topology>
    </subcellularLocation>
</comment>
<keyword evidence="10" id="KW-1133">Transmembrane helix</keyword>
<evidence type="ECO:0000256" key="10">
    <source>
        <dbReference type="ARBA" id="ARBA00022989"/>
    </source>
</evidence>
<sequence>MFIACCQNEPFNITDSNVFSLHQLSNQYEVPELNKLTCQYISENKKPLIFESIFYKLQNKDSMVNIDLSEEEEIISLNFFEYINNEQLFSLPIHVLYQIVSNERLKLNSMNLTNQGQFIDFLFKCLDKYKREASILFLNLDLENERIGILSRLLADYSDTFDFNFFNPKFLSKSASILLSEIQKLKIEYSNKISEIEAENQKQKDFFILSQQMFDKSKNELEQRMIKFEEEQRKQMQQMQQELNDVKRKLERYTSIKVSKIEINMNNDNFAPGSTVTFTRVVEPEYAFNDGVKWQINQEDEGTVEIKSKDDKKLVLKIIKTTSKKVTIIASALDGSGVTASKEIKIGQLISKIDVNVLQNQLIKGKIEIKEEGSSTLDRSKSKYILNSSNSAKLGNQAYDDGEQLNDLVKEVTFQKERGEYYLHVLVVDNWGSSEELVSKKLVTNGSEGYRFGCTESVQSVELSPGKYKIEAWGAQGGSLNDTYHGGYGGYSTGTIDLKSKTTLFVCVGKSPKSTDGGYNGGGSGRVFKSNYIFTTFGGGGASHVGLKNGELSAFQSDYSSQLLIVASGGGGAVDGTEYNNKVNRPLFSTGGCGGGFTGDAGSCTYGNERAGAGATQTSPGKAGGGYEECGSFGYGANADDHGGHPGAGGGSGLYGGGSGGNSGPGGGGSGYINISKLTDAYMYGFEVQTSSEANSKTFSTTNVSPDSISNYAKKGDGYIKITPI</sequence>
<evidence type="ECO:0000259" key="17">
    <source>
        <dbReference type="Pfam" id="PF12810"/>
    </source>
</evidence>
<evidence type="ECO:0000256" key="15">
    <source>
        <dbReference type="ARBA" id="ARBA00023180"/>
    </source>
</evidence>
<feature type="domain" description="ALK/LTK-like glycine-rich" evidence="17">
    <location>
        <begin position="460"/>
        <end position="724"/>
    </location>
</feature>
<evidence type="ECO:0000256" key="4">
    <source>
        <dbReference type="ARBA" id="ARBA00022679"/>
    </source>
</evidence>
<evidence type="ECO:0000256" key="13">
    <source>
        <dbReference type="ARBA" id="ARBA00023157"/>
    </source>
</evidence>
<evidence type="ECO:0000256" key="2">
    <source>
        <dbReference type="ARBA" id="ARBA00011902"/>
    </source>
</evidence>
<evidence type="ECO:0000256" key="1">
    <source>
        <dbReference type="ARBA" id="ARBA00004251"/>
    </source>
</evidence>
<dbReference type="EMBL" id="JAPFFF010000003">
    <property type="protein sequence ID" value="KAK8895440.1"/>
    <property type="molecule type" value="Genomic_DNA"/>
</dbReference>
<keyword evidence="8" id="KW-0418">Kinase</keyword>
<evidence type="ECO:0000256" key="11">
    <source>
        <dbReference type="ARBA" id="ARBA00023136"/>
    </source>
</evidence>
<protein>
    <recommendedName>
        <fullName evidence="2">receptor protein-tyrosine kinase</fullName>
        <ecNumber evidence="2">2.7.10.1</ecNumber>
    </recommendedName>
</protein>
<keyword evidence="3" id="KW-1003">Cell membrane</keyword>
<keyword evidence="19" id="KW-1185">Reference proteome</keyword>
<keyword evidence="5" id="KW-0812">Transmembrane</keyword>
<keyword evidence="7" id="KW-0547">Nucleotide-binding</keyword>
<gene>
    <name evidence="18" type="ORF">M9Y10_023904</name>
</gene>
<keyword evidence="15" id="KW-0325">Glycoprotein</keyword>
<keyword evidence="11" id="KW-0472">Membrane</keyword>
<keyword evidence="16" id="KW-0175">Coiled coil</keyword>
<evidence type="ECO:0000256" key="9">
    <source>
        <dbReference type="ARBA" id="ARBA00022840"/>
    </source>
</evidence>
<evidence type="ECO:0000313" key="19">
    <source>
        <dbReference type="Proteomes" id="UP001470230"/>
    </source>
</evidence>
<evidence type="ECO:0000256" key="5">
    <source>
        <dbReference type="ARBA" id="ARBA00022692"/>
    </source>
</evidence>
<reference evidence="18 19" key="1">
    <citation type="submission" date="2024-04" db="EMBL/GenBank/DDBJ databases">
        <title>Tritrichomonas musculus Genome.</title>
        <authorList>
            <person name="Alves-Ferreira E."/>
            <person name="Grigg M."/>
            <person name="Lorenzi H."/>
            <person name="Galac M."/>
        </authorList>
    </citation>
    <scope>NUCLEOTIDE SEQUENCE [LARGE SCALE GENOMIC DNA]</scope>
    <source>
        <strain evidence="18 19">EAF2021</strain>
    </source>
</reference>
<name>A0ABR2KWG4_9EUKA</name>
<dbReference type="InterPro" id="IPR055163">
    <property type="entry name" value="ALK/LTK-like_GRD"/>
</dbReference>
<evidence type="ECO:0000256" key="16">
    <source>
        <dbReference type="SAM" id="Coils"/>
    </source>
</evidence>
<evidence type="ECO:0000256" key="12">
    <source>
        <dbReference type="ARBA" id="ARBA00023137"/>
    </source>
</evidence>
<evidence type="ECO:0000256" key="3">
    <source>
        <dbReference type="ARBA" id="ARBA00022475"/>
    </source>
</evidence>
<keyword evidence="9" id="KW-0067">ATP-binding</keyword>